<dbReference type="EMBL" id="LCEJ01000045">
    <property type="protein sequence ID" value="KKS69782.1"/>
    <property type="molecule type" value="Genomic_DNA"/>
</dbReference>
<evidence type="ECO:0000256" key="1">
    <source>
        <dbReference type="SAM" id="Phobius"/>
    </source>
</evidence>
<keyword evidence="1" id="KW-1133">Transmembrane helix</keyword>
<feature type="transmembrane region" description="Helical" evidence="1">
    <location>
        <begin position="62"/>
        <end position="83"/>
    </location>
</feature>
<dbReference type="Proteomes" id="UP000034785">
    <property type="component" value="Unassembled WGS sequence"/>
</dbReference>
<gene>
    <name evidence="2" type="ORF">UV41_C0045G0006</name>
</gene>
<accession>A0A0G1B945</accession>
<evidence type="ECO:0000313" key="2">
    <source>
        <dbReference type="EMBL" id="KKS69782.1"/>
    </source>
</evidence>
<organism evidence="2 3">
    <name type="scientific">Candidatus Daviesbacteria bacterium GW2011_GWA2_42_7</name>
    <dbReference type="NCBI Taxonomy" id="1618425"/>
    <lineage>
        <taxon>Bacteria</taxon>
        <taxon>Candidatus Daviesiibacteriota</taxon>
    </lineage>
</organism>
<keyword evidence="1" id="KW-0472">Membrane</keyword>
<keyword evidence="1" id="KW-0812">Transmembrane</keyword>
<comment type="caution">
    <text evidence="2">The sequence shown here is derived from an EMBL/GenBank/DDBJ whole genome shotgun (WGS) entry which is preliminary data.</text>
</comment>
<evidence type="ECO:0000313" key="3">
    <source>
        <dbReference type="Proteomes" id="UP000034785"/>
    </source>
</evidence>
<dbReference type="AlphaFoldDB" id="A0A0G1B945"/>
<proteinExistence type="predicted"/>
<protein>
    <recommendedName>
        <fullName evidence="4">Integral membrane protein</fullName>
    </recommendedName>
</protein>
<reference evidence="2 3" key="1">
    <citation type="journal article" date="2015" name="Nature">
        <title>rRNA introns, odd ribosomes, and small enigmatic genomes across a large radiation of phyla.</title>
        <authorList>
            <person name="Brown C.T."/>
            <person name="Hug L.A."/>
            <person name="Thomas B.C."/>
            <person name="Sharon I."/>
            <person name="Castelle C.J."/>
            <person name="Singh A."/>
            <person name="Wilkins M.J."/>
            <person name="Williams K.H."/>
            <person name="Banfield J.F."/>
        </authorList>
    </citation>
    <scope>NUCLEOTIDE SEQUENCE [LARGE SCALE GENOMIC DNA]</scope>
</reference>
<dbReference type="InterPro" id="IPR043993">
    <property type="entry name" value="T4SS_pilin"/>
</dbReference>
<evidence type="ECO:0008006" key="4">
    <source>
        <dbReference type="Google" id="ProtNLM"/>
    </source>
</evidence>
<feature type="transmembrane region" description="Helical" evidence="1">
    <location>
        <begin position="20"/>
        <end position="41"/>
    </location>
</feature>
<sequence length="95" mass="10531">MKNLSQDYAFGDLQSLGQIINGAMPLFFSIAALSVVIYFLIGAVKFITSSGDKNTVASARNMIIHAIIGFILLMLLFLILQFIPQFFNLDLPVFQ</sequence>
<name>A0A0G1B945_9BACT</name>
<dbReference type="Pfam" id="PF18895">
    <property type="entry name" value="T4SS_pilin"/>
    <property type="match status" value="1"/>
</dbReference>